<accession>A0ABM4GJT3</accession>
<evidence type="ECO:0000256" key="7">
    <source>
        <dbReference type="ARBA" id="ARBA00022771"/>
    </source>
</evidence>
<dbReference type="CDD" id="cd16485">
    <property type="entry name" value="mRING-H2-C3H2C2D_RBX1"/>
    <property type="match status" value="1"/>
</dbReference>
<comment type="subcellular location">
    <subcellularLocation>
        <location evidence="2">Cytoplasm</location>
    </subcellularLocation>
    <subcellularLocation>
        <location evidence="1">Nucleus</location>
    </subcellularLocation>
</comment>
<dbReference type="InterPro" id="IPR001841">
    <property type="entry name" value="Znf_RING"/>
</dbReference>
<dbReference type="InterPro" id="IPR024766">
    <property type="entry name" value="Znf_RING_H2"/>
</dbReference>
<keyword evidence="6" id="KW-0479">Metal-binding</keyword>
<dbReference type="Gene3D" id="3.30.40.10">
    <property type="entry name" value="Zinc/RING finger domain, C3HC4 (zinc finger)"/>
    <property type="match status" value="1"/>
</dbReference>
<evidence type="ECO:0000256" key="6">
    <source>
        <dbReference type="ARBA" id="ARBA00022723"/>
    </source>
</evidence>
<dbReference type="InterPro" id="IPR013083">
    <property type="entry name" value="Znf_RING/FYVE/PHD"/>
</dbReference>
<evidence type="ECO:0000256" key="8">
    <source>
        <dbReference type="ARBA" id="ARBA00022786"/>
    </source>
</evidence>
<evidence type="ECO:0000313" key="14">
    <source>
        <dbReference type="RefSeq" id="XP_070142976.1"/>
    </source>
</evidence>
<keyword evidence="9" id="KW-0862">Zinc</keyword>
<keyword evidence="13" id="KW-1185">Reference proteome</keyword>
<evidence type="ECO:0000256" key="3">
    <source>
        <dbReference type="ARBA" id="ARBA00004906"/>
    </source>
</evidence>
<organism evidence="13 14">
    <name type="scientific">Drosophila kikkawai</name>
    <name type="common">Fruit fly</name>
    <dbReference type="NCBI Taxonomy" id="30033"/>
    <lineage>
        <taxon>Eukaryota</taxon>
        <taxon>Metazoa</taxon>
        <taxon>Ecdysozoa</taxon>
        <taxon>Arthropoda</taxon>
        <taxon>Hexapoda</taxon>
        <taxon>Insecta</taxon>
        <taxon>Pterygota</taxon>
        <taxon>Neoptera</taxon>
        <taxon>Endopterygota</taxon>
        <taxon>Diptera</taxon>
        <taxon>Brachycera</taxon>
        <taxon>Muscomorpha</taxon>
        <taxon>Ephydroidea</taxon>
        <taxon>Drosophilidae</taxon>
        <taxon>Drosophila</taxon>
        <taxon>Sophophora</taxon>
    </lineage>
</organism>
<proteinExistence type="inferred from homology"/>
<evidence type="ECO:0000313" key="13">
    <source>
        <dbReference type="Proteomes" id="UP001652661"/>
    </source>
</evidence>
<evidence type="ECO:0000256" key="9">
    <source>
        <dbReference type="ARBA" id="ARBA00022833"/>
    </source>
</evidence>
<keyword evidence="10" id="KW-0539">Nucleus</keyword>
<dbReference type="PROSITE" id="PS50089">
    <property type="entry name" value="ZF_RING_2"/>
    <property type="match status" value="1"/>
</dbReference>
<dbReference type="SUPFAM" id="SSF57850">
    <property type="entry name" value="RING/U-box"/>
    <property type="match status" value="1"/>
</dbReference>
<evidence type="ECO:0000256" key="5">
    <source>
        <dbReference type="ARBA" id="ARBA00022490"/>
    </source>
</evidence>
<dbReference type="RefSeq" id="XP_070142976.1">
    <property type="nucleotide sequence ID" value="XM_070286875.1"/>
</dbReference>
<evidence type="ECO:0000256" key="4">
    <source>
        <dbReference type="ARBA" id="ARBA00009273"/>
    </source>
</evidence>
<keyword evidence="5" id="KW-0963">Cytoplasm</keyword>
<keyword evidence="7 11" id="KW-0863">Zinc-finger</keyword>
<dbReference type="Proteomes" id="UP001652661">
    <property type="component" value="Chromosome 2L"/>
</dbReference>
<evidence type="ECO:0000259" key="12">
    <source>
        <dbReference type="PROSITE" id="PS50089"/>
    </source>
</evidence>
<comment type="similarity">
    <text evidence="4">Belongs to the RING-box family.</text>
</comment>
<evidence type="ECO:0000256" key="10">
    <source>
        <dbReference type="ARBA" id="ARBA00023242"/>
    </source>
</evidence>
<dbReference type="GeneID" id="138928809"/>
<protein>
    <submittedName>
        <fullName evidence="14">RING-box protein 1-like</fullName>
    </submittedName>
</protein>
<dbReference type="PANTHER" id="PTHR11210">
    <property type="entry name" value="RING BOX"/>
    <property type="match status" value="1"/>
</dbReference>
<evidence type="ECO:0000256" key="1">
    <source>
        <dbReference type="ARBA" id="ARBA00004123"/>
    </source>
</evidence>
<sequence length="165" mass="19402">MIICSTSFGHIVKWHVLTFAFQRYKSIKKIKIDIKMSLMKTDEEAYAEAYEEPQEELSEEPSSINENSKTIFKVKRWDAVAMWQWNVEVDNCSICRNQNMELCIECQAFELQGTRQECLLAWGNCNHAFHFHCISRWLKSRRVCPLDNKMWEYQKVGPVSVPKGS</sequence>
<dbReference type="InterPro" id="IPR051031">
    <property type="entry name" value="RING-box_E3_Ubiquitin_Ligase"/>
</dbReference>
<keyword evidence="8" id="KW-0833">Ubl conjugation pathway</keyword>
<reference evidence="14" key="2">
    <citation type="submission" date="2025-08" db="UniProtKB">
        <authorList>
            <consortium name="RefSeq"/>
        </authorList>
    </citation>
    <scope>IDENTIFICATION</scope>
    <source>
        <strain evidence="14">14028-0561.14</strain>
        <tissue evidence="14">Whole fly</tissue>
    </source>
</reference>
<reference evidence="13" key="1">
    <citation type="submission" date="2025-05" db="UniProtKB">
        <authorList>
            <consortium name="RefSeq"/>
        </authorList>
    </citation>
    <scope>NUCLEOTIDE SEQUENCE [LARGE SCALE GENOMIC DNA]</scope>
    <source>
        <strain evidence="13">14028-0561.14</strain>
    </source>
</reference>
<name>A0ABM4GJT3_DROKI</name>
<feature type="domain" description="RING-type" evidence="12">
    <location>
        <begin position="92"/>
        <end position="148"/>
    </location>
</feature>
<evidence type="ECO:0000256" key="2">
    <source>
        <dbReference type="ARBA" id="ARBA00004496"/>
    </source>
</evidence>
<gene>
    <name evidence="14" type="primary">LOC138928809</name>
</gene>
<dbReference type="Pfam" id="PF12678">
    <property type="entry name" value="zf-rbx1"/>
    <property type="match status" value="1"/>
</dbReference>
<evidence type="ECO:0000256" key="11">
    <source>
        <dbReference type="PROSITE-ProRule" id="PRU00175"/>
    </source>
</evidence>
<comment type="pathway">
    <text evidence="3">Protein modification; protein ubiquitination.</text>
</comment>